<dbReference type="SUPFAM" id="SSF56349">
    <property type="entry name" value="DNA breaking-rejoining enzymes"/>
    <property type="match status" value="1"/>
</dbReference>
<protein>
    <submittedName>
        <fullName evidence="3">Tyrosine-type recombinase/integrase</fullName>
    </submittedName>
</protein>
<dbReference type="Proteomes" id="UP000754226">
    <property type="component" value="Unassembled WGS sequence"/>
</dbReference>
<dbReference type="InterPro" id="IPR002104">
    <property type="entry name" value="Integrase_catalytic"/>
</dbReference>
<gene>
    <name evidence="3" type="ORF">KHX13_07420</name>
</gene>
<dbReference type="GO" id="GO:0006310">
    <property type="term" value="P:DNA recombination"/>
    <property type="evidence" value="ECO:0007669"/>
    <property type="project" value="UniProtKB-KW"/>
</dbReference>
<comment type="caution">
    <text evidence="3">The sequence shown here is derived from an EMBL/GenBank/DDBJ whole genome shotgun (WGS) entry which is preliminary data.</text>
</comment>
<accession>A0A943EHW4</accession>
<reference evidence="3" key="1">
    <citation type="submission" date="2021-02" db="EMBL/GenBank/DDBJ databases">
        <title>Infant gut strain persistence is associated with maternal origin, phylogeny, and functional potential including surface adhesion and iron acquisition.</title>
        <authorList>
            <person name="Lou Y.C."/>
        </authorList>
    </citation>
    <scope>NUCLEOTIDE SEQUENCE</scope>
    <source>
        <strain evidence="3">L3_106_000M1_dasL3_106_000M1_concoct_15</strain>
    </source>
</reference>
<dbReference type="InterPro" id="IPR013762">
    <property type="entry name" value="Integrase-like_cat_sf"/>
</dbReference>
<dbReference type="Pfam" id="PF00589">
    <property type="entry name" value="Phage_integrase"/>
    <property type="match status" value="1"/>
</dbReference>
<dbReference type="AlphaFoldDB" id="A0A943EHW4"/>
<dbReference type="Gene3D" id="1.10.443.10">
    <property type="entry name" value="Intergrase catalytic core"/>
    <property type="match status" value="1"/>
</dbReference>
<evidence type="ECO:0000256" key="1">
    <source>
        <dbReference type="ARBA" id="ARBA00023172"/>
    </source>
</evidence>
<proteinExistence type="predicted"/>
<evidence type="ECO:0000313" key="4">
    <source>
        <dbReference type="Proteomes" id="UP000754226"/>
    </source>
</evidence>
<dbReference type="EMBL" id="JAGZCZ010000008">
    <property type="protein sequence ID" value="MBS5520138.1"/>
    <property type="molecule type" value="Genomic_DNA"/>
</dbReference>
<feature type="domain" description="Tyr recombinase" evidence="2">
    <location>
        <begin position="1"/>
        <end position="80"/>
    </location>
</feature>
<dbReference type="GO" id="GO:0003677">
    <property type="term" value="F:DNA binding"/>
    <property type="evidence" value="ECO:0007669"/>
    <property type="project" value="InterPro"/>
</dbReference>
<dbReference type="PROSITE" id="PS51898">
    <property type="entry name" value="TYR_RECOMBINASE"/>
    <property type="match status" value="1"/>
</dbReference>
<evidence type="ECO:0000313" key="3">
    <source>
        <dbReference type="EMBL" id="MBS5520138.1"/>
    </source>
</evidence>
<dbReference type="InterPro" id="IPR011010">
    <property type="entry name" value="DNA_brk_join_enz"/>
</dbReference>
<evidence type="ECO:0000259" key="2">
    <source>
        <dbReference type="PROSITE" id="PS51898"/>
    </source>
</evidence>
<name>A0A943EHW4_9FIRM</name>
<organism evidence="3 4">
    <name type="scientific">Acidaminococcus intestini</name>
    <dbReference type="NCBI Taxonomy" id="187327"/>
    <lineage>
        <taxon>Bacteria</taxon>
        <taxon>Bacillati</taxon>
        <taxon>Bacillota</taxon>
        <taxon>Negativicutes</taxon>
        <taxon>Acidaminococcales</taxon>
        <taxon>Acidaminococcaceae</taxon>
        <taxon>Acidaminococcus</taxon>
    </lineage>
</organism>
<keyword evidence="1" id="KW-0233">DNA recombination</keyword>
<dbReference type="GO" id="GO:0015074">
    <property type="term" value="P:DNA integration"/>
    <property type="evidence" value="ECO:0007669"/>
    <property type="project" value="InterPro"/>
</dbReference>
<sequence>MFTTSKGGPIDIAFANRVLCKLNYKKKLSTHIFRHTHIGLLAERGVPLKAIMARVGHNDPVTTMSIYTHVTDTMSQAAVRAMNAIK</sequence>